<sequence length="88" mass="10677">CYDTEKYKTDVVLFTKEKRKHYVPENIRVTINLRQFDYLLSCKKIAEKMPKKAIKDKRDIISDLKFQFNIIKIAFQSINKIFKKMEKK</sequence>
<evidence type="ECO:0000313" key="1">
    <source>
        <dbReference type="EMBL" id="GAH44690.1"/>
    </source>
</evidence>
<gene>
    <name evidence="1" type="ORF">S03H2_19291</name>
</gene>
<reference evidence="1" key="1">
    <citation type="journal article" date="2014" name="Front. Microbiol.">
        <title>High frequency of phylogenetically diverse reductive dehalogenase-homologous genes in deep subseafloor sedimentary metagenomes.</title>
        <authorList>
            <person name="Kawai M."/>
            <person name="Futagami T."/>
            <person name="Toyoda A."/>
            <person name="Takaki Y."/>
            <person name="Nishi S."/>
            <person name="Hori S."/>
            <person name="Arai W."/>
            <person name="Tsubouchi T."/>
            <person name="Morono Y."/>
            <person name="Uchiyama I."/>
            <person name="Ito T."/>
            <person name="Fujiyama A."/>
            <person name="Inagaki F."/>
            <person name="Takami H."/>
        </authorList>
    </citation>
    <scope>NUCLEOTIDE SEQUENCE</scope>
    <source>
        <strain evidence="1">Expedition CK06-06</strain>
    </source>
</reference>
<protein>
    <submittedName>
        <fullName evidence="1">Uncharacterized protein</fullName>
    </submittedName>
</protein>
<comment type="caution">
    <text evidence="1">The sequence shown here is derived from an EMBL/GenBank/DDBJ whole genome shotgun (WGS) entry which is preliminary data.</text>
</comment>
<proteinExistence type="predicted"/>
<accession>X1GIL7</accession>
<dbReference type="EMBL" id="BARU01010063">
    <property type="protein sequence ID" value="GAH44690.1"/>
    <property type="molecule type" value="Genomic_DNA"/>
</dbReference>
<dbReference type="AlphaFoldDB" id="X1GIL7"/>
<name>X1GIL7_9ZZZZ</name>
<feature type="non-terminal residue" evidence="1">
    <location>
        <position position="1"/>
    </location>
</feature>
<organism evidence="1">
    <name type="scientific">marine sediment metagenome</name>
    <dbReference type="NCBI Taxonomy" id="412755"/>
    <lineage>
        <taxon>unclassified sequences</taxon>
        <taxon>metagenomes</taxon>
        <taxon>ecological metagenomes</taxon>
    </lineage>
</organism>